<dbReference type="RefSeq" id="WP_308957267.1">
    <property type="nucleotide sequence ID" value="NZ_JAVICY010000038.1"/>
</dbReference>
<feature type="signal peptide" evidence="1">
    <location>
        <begin position="1"/>
        <end position="20"/>
    </location>
</feature>
<comment type="caution">
    <text evidence="3">The sequence shown here is derived from an EMBL/GenBank/DDBJ whole genome shotgun (WGS) entry which is preliminary data.</text>
</comment>
<keyword evidence="1" id="KW-0732">Signal</keyword>
<feature type="domain" description="SH3b" evidence="2">
    <location>
        <begin position="31"/>
        <end position="81"/>
    </location>
</feature>
<evidence type="ECO:0000256" key="1">
    <source>
        <dbReference type="SAM" id="SignalP"/>
    </source>
</evidence>
<reference evidence="3" key="1">
    <citation type="submission" date="2023-08" db="EMBL/GenBank/DDBJ databases">
        <title>Emergence of clinically-relevant ST2 carbapenem-resistant Acinetobacter baumannii strains in hospital sewages in Zhejiang, East of China.</title>
        <authorList>
            <person name="Kaichao C."/>
            <person name="Zhang R."/>
        </authorList>
    </citation>
    <scope>NUCLEOTIDE SEQUENCE</scope>
    <source>
        <strain evidence="3">M-SY-60</strain>
    </source>
</reference>
<feature type="chain" id="PRO_5043488358" evidence="1">
    <location>
        <begin position="21"/>
        <end position="241"/>
    </location>
</feature>
<evidence type="ECO:0000313" key="3">
    <source>
        <dbReference type="EMBL" id="MDQ9073195.1"/>
    </source>
</evidence>
<evidence type="ECO:0000313" key="4">
    <source>
        <dbReference type="Proteomes" id="UP001243195"/>
    </source>
</evidence>
<evidence type="ECO:0000259" key="2">
    <source>
        <dbReference type="Pfam" id="PF08239"/>
    </source>
</evidence>
<dbReference type="AlphaFoldDB" id="A0AAW8JNS2"/>
<dbReference type="Proteomes" id="UP001243195">
    <property type="component" value="Unassembled WGS sequence"/>
</dbReference>
<sequence>MRKITLFLLGLSMLPSLCLAEFALISDKDGYVNVRDEASLQSGVIGRLNNGTVVSVNDGQSNFVWVIASQLKDGGYVHQSRINPFKDFQRWKLTGHSADQAVYRLAQNTVTLKVKPAEFKLQDFKKSKKADSAETGYTHYKNQIFWGTDGEIPNHALQFKQIDIVWNGKTIVIPAEKLQQYFFPKDRLGAKYDFEQSEIYSKNNELYILNTLSIGGAAQYNLMIHIDKGQVKTIQAWSDQI</sequence>
<organism evidence="3 4">
    <name type="scientific">Acinetobacter gerneri</name>
    <dbReference type="NCBI Taxonomy" id="202952"/>
    <lineage>
        <taxon>Bacteria</taxon>
        <taxon>Pseudomonadati</taxon>
        <taxon>Pseudomonadota</taxon>
        <taxon>Gammaproteobacteria</taxon>
        <taxon>Moraxellales</taxon>
        <taxon>Moraxellaceae</taxon>
        <taxon>Acinetobacter</taxon>
    </lineage>
</organism>
<accession>A0AAW8JNS2</accession>
<dbReference type="Gene3D" id="2.30.30.40">
    <property type="entry name" value="SH3 Domains"/>
    <property type="match status" value="1"/>
</dbReference>
<proteinExistence type="predicted"/>
<dbReference type="EMBL" id="JAVIDA010000036">
    <property type="protein sequence ID" value="MDQ9073195.1"/>
    <property type="molecule type" value="Genomic_DNA"/>
</dbReference>
<name>A0AAW8JNS2_9GAMM</name>
<dbReference type="InterPro" id="IPR003646">
    <property type="entry name" value="SH3-like_bac-type"/>
</dbReference>
<gene>
    <name evidence="3" type="ORF">RFH51_17230</name>
</gene>
<protein>
    <submittedName>
        <fullName evidence="3">SH3 domain-containing protein</fullName>
    </submittedName>
</protein>
<dbReference type="Pfam" id="PF08239">
    <property type="entry name" value="SH3_3"/>
    <property type="match status" value="1"/>
</dbReference>